<accession>A0A7I7YZM0</accession>
<comment type="subcellular location">
    <subcellularLocation>
        <location evidence="1">Cytoplasm</location>
    </subcellularLocation>
</comment>
<dbReference type="Pfam" id="PF14011">
    <property type="entry name" value="ESX-1_EspG"/>
    <property type="match status" value="1"/>
</dbReference>
<dbReference type="RefSeq" id="WP_085267158.1">
    <property type="nucleotide sequence ID" value="NZ_AP022614.1"/>
</dbReference>
<reference evidence="5 6" key="1">
    <citation type="journal article" date="2019" name="Emerg. Microbes Infect.">
        <title>Comprehensive subspecies identification of 175 nontuberculous mycobacteria species based on 7547 genomic profiles.</title>
        <authorList>
            <person name="Matsumoto Y."/>
            <person name="Kinjo T."/>
            <person name="Motooka D."/>
            <person name="Nabeya D."/>
            <person name="Jung N."/>
            <person name="Uechi K."/>
            <person name="Horii T."/>
            <person name="Iida T."/>
            <person name="Fujita J."/>
            <person name="Nakamura S."/>
        </authorList>
    </citation>
    <scope>NUCLEOTIDE SEQUENCE [LARGE SCALE GENOMIC DNA]</scope>
    <source>
        <strain evidence="5 6">JCM 14742</strain>
    </source>
</reference>
<comment type="similarity">
    <text evidence="2">Belongs to the EspG family.</text>
</comment>
<dbReference type="InterPro" id="IPR025734">
    <property type="entry name" value="EspG"/>
</dbReference>
<dbReference type="Proteomes" id="UP000467105">
    <property type="component" value="Chromosome"/>
</dbReference>
<dbReference type="EMBL" id="AP022614">
    <property type="protein sequence ID" value="BBZ46201.1"/>
    <property type="molecule type" value="Genomic_DNA"/>
</dbReference>
<evidence type="ECO:0000313" key="6">
    <source>
        <dbReference type="Proteomes" id="UP000467105"/>
    </source>
</evidence>
<keyword evidence="3" id="KW-0963">Cytoplasm</keyword>
<dbReference type="AlphaFoldDB" id="A0A7I7YZM0"/>
<evidence type="ECO:0000256" key="4">
    <source>
        <dbReference type="ARBA" id="ARBA00023186"/>
    </source>
</evidence>
<evidence type="ECO:0000256" key="2">
    <source>
        <dbReference type="ARBA" id="ARBA00006411"/>
    </source>
</evidence>
<keyword evidence="6" id="KW-1185">Reference proteome</keyword>
<evidence type="ECO:0000256" key="3">
    <source>
        <dbReference type="ARBA" id="ARBA00022490"/>
    </source>
</evidence>
<evidence type="ECO:0000256" key="1">
    <source>
        <dbReference type="ARBA" id="ARBA00004496"/>
    </source>
</evidence>
<organism evidence="5 6">
    <name type="scientific">Mycobacterium parmense</name>
    <dbReference type="NCBI Taxonomy" id="185642"/>
    <lineage>
        <taxon>Bacteria</taxon>
        <taxon>Bacillati</taxon>
        <taxon>Actinomycetota</taxon>
        <taxon>Actinomycetes</taxon>
        <taxon>Mycobacteriales</taxon>
        <taxon>Mycobacteriaceae</taxon>
        <taxon>Mycobacterium</taxon>
        <taxon>Mycobacterium simiae complex</taxon>
    </lineage>
</organism>
<keyword evidence="4" id="KW-0143">Chaperone</keyword>
<evidence type="ECO:0000313" key="5">
    <source>
        <dbReference type="EMBL" id="BBZ46201.1"/>
    </source>
</evidence>
<dbReference type="OrthoDB" id="4631918at2"/>
<dbReference type="GO" id="GO:0005737">
    <property type="term" value="C:cytoplasm"/>
    <property type="evidence" value="ECO:0007669"/>
    <property type="project" value="UniProtKB-SubCell"/>
</dbReference>
<protein>
    <submittedName>
        <fullName evidence="5">ESX-3 secretion-associated protein EspG3</fullName>
    </submittedName>
</protein>
<name>A0A7I7YZM0_9MYCO</name>
<sequence length="290" mass="31265">MSAEPNAVELTVDQAWFIAETIGAGTFPWVLAITTPYRDAAQRSAFLDRQKAELIQMGLVSEAGRVDSAVADWIRVVCFPDRWLDLRFVGPAKDAGGAGDLLRGVVAQRPGTTGKTVIALRSAQLITFTAMDIDEPRGLVPVLGVGLAQRPPARFEEFSMPMRVGARADERLRSGAPLAEVLDYLGIPQSARPVVESVFKGPRSYVEVVAGCRVEGKHSTSEVGLSIVDTTAGRVLVSPSRAFDGEWVSTFSPGTPFAIAVAIEQLTGFLPADHWFTGRRLSRDFSAQHA</sequence>
<proteinExistence type="inferred from homology"/>
<gene>
    <name evidence="5" type="ORF">MPRM_34820</name>
</gene>